<feature type="compositionally biased region" description="Low complexity" evidence="1">
    <location>
        <begin position="315"/>
        <end position="330"/>
    </location>
</feature>
<feature type="compositionally biased region" description="Polar residues" evidence="1">
    <location>
        <begin position="362"/>
        <end position="382"/>
    </location>
</feature>
<dbReference type="Proteomes" id="UP000287972">
    <property type="component" value="Unassembled WGS sequence"/>
</dbReference>
<feature type="compositionally biased region" description="Polar residues" evidence="1">
    <location>
        <begin position="563"/>
        <end position="578"/>
    </location>
</feature>
<feature type="compositionally biased region" description="Polar residues" evidence="1">
    <location>
        <begin position="390"/>
        <end position="405"/>
    </location>
</feature>
<feature type="region of interest" description="Disordered" evidence="1">
    <location>
        <begin position="197"/>
        <end position="290"/>
    </location>
</feature>
<feature type="region of interest" description="Disordered" evidence="1">
    <location>
        <begin position="315"/>
        <end position="683"/>
    </location>
</feature>
<feature type="compositionally biased region" description="Pro residues" evidence="1">
    <location>
        <begin position="208"/>
        <end position="217"/>
    </location>
</feature>
<sequence>MPFDFKAYDEKCRGLTLEELQREWEHYTRLISGAATSTAVSGMAIPLTLGVSTIGVAMAAPAIHNARKKREIIERHLNRHQATHHTRKRDVLGSMAVSGTIGVVTLGVGSMGADAVATAGAEHGIQSIVANETAIKIATHAALDGAGMAIEHKHTDRLKKKDAFKAFKKAGVFQAVQDAKAAEAGYSIQPYNQQGYPYAAAGSSSQAPPIPPPPPYTPADGQTPAPPSYALTANGYPQDFKAPMAHTPVPQGHQYMTPDSTGQQPVPQYYGYPPQQGVPQQVSYQQQVPGQQPYQQPVTYQQPVLGQQVPQQQVFSPQQVPVQQQAMPQQQVPPPGHSSTGSISTQVLSPPQTPAVGYPPQVVQTQQPNIQSPAVSQPQQHEQPGYFPQTMVNPPNNPAPSTQVYDMSGIKGALPAQTPAPTGSSYPPPPPQQYSVAPLPTPAQEQPQTYTYAQTPQPAVTGYPPPISLPPQPTPQPASAQPVPPPPTPHPVSPAQVPPVSHYPQPTPQSAPQAPAVEYQQPTAPTPQPQYHPQATYQHTGTYQQAQVPPPPHPQDPNRRASMISTPQQPLTPHPTYNPQHYQPAPHQQAYTHSGYPTAHTPAPLQQTPAPYQAAQYQAPPPPPTAPQYQPSANYSVPGQPQEQYKPGAQWQNGQPSHQPQHSQQYYYPPTPVSLPTSPPVVQ</sequence>
<reference evidence="2 3" key="1">
    <citation type="submission" date="2017-06" db="EMBL/GenBank/DDBJ databases">
        <title>Comparative genomic analysis of Ambrosia Fusariam Clade fungi.</title>
        <authorList>
            <person name="Stajich J.E."/>
            <person name="Carrillo J."/>
            <person name="Kijimoto T."/>
            <person name="Eskalen A."/>
            <person name="O'Donnell K."/>
            <person name="Kasson M."/>
        </authorList>
    </citation>
    <scope>NUCLEOTIDE SEQUENCE [LARGE SCALE GENOMIC DNA]</scope>
    <source>
        <strain evidence="2 3">NRRL62606</strain>
    </source>
</reference>
<evidence type="ECO:0000313" key="2">
    <source>
        <dbReference type="EMBL" id="RSL85161.1"/>
    </source>
</evidence>
<comment type="caution">
    <text evidence="2">The sequence shown here is derived from an EMBL/GenBank/DDBJ whole genome shotgun (WGS) entry which is preliminary data.</text>
</comment>
<name>A0A428S5R2_9HYPO</name>
<feature type="compositionally biased region" description="Low complexity" evidence="1">
    <location>
        <begin position="433"/>
        <end position="459"/>
    </location>
</feature>
<dbReference type="EMBL" id="NKCL01000057">
    <property type="protein sequence ID" value="RSL85161.1"/>
    <property type="molecule type" value="Genomic_DNA"/>
</dbReference>
<proteinExistence type="predicted"/>
<organism evidence="2 3">
    <name type="scientific">Fusarium floridanum</name>
    <dbReference type="NCBI Taxonomy" id="1325733"/>
    <lineage>
        <taxon>Eukaryota</taxon>
        <taxon>Fungi</taxon>
        <taxon>Dikarya</taxon>
        <taxon>Ascomycota</taxon>
        <taxon>Pezizomycotina</taxon>
        <taxon>Sordariomycetes</taxon>
        <taxon>Hypocreomycetidae</taxon>
        <taxon>Hypocreales</taxon>
        <taxon>Nectriaceae</taxon>
        <taxon>Fusarium</taxon>
        <taxon>Fusarium solani species complex</taxon>
    </lineage>
</organism>
<feature type="compositionally biased region" description="Polar residues" evidence="1">
    <location>
        <begin position="632"/>
        <end position="643"/>
    </location>
</feature>
<accession>A0A428S5R2</accession>
<feature type="compositionally biased region" description="Low complexity" evidence="1">
    <location>
        <begin position="655"/>
        <end position="668"/>
    </location>
</feature>
<gene>
    <name evidence="2" type="ORF">CEP51_003468</name>
</gene>
<feature type="compositionally biased region" description="Low complexity" evidence="1">
    <location>
        <begin position="531"/>
        <end position="547"/>
    </location>
</feature>
<feature type="compositionally biased region" description="Polar residues" evidence="1">
    <location>
        <begin position="337"/>
        <end position="350"/>
    </location>
</feature>
<evidence type="ECO:0000313" key="3">
    <source>
        <dbReference type="Proteomes" id="UP000287972"/>
    </source>
</evidence>
<feature type="compositionally biased region" description="Low complexity" evidence="1">
    <location>
        <begin position="579"/>
        <end position="618"/>
    </location>
</feature>
<evidence type="ECO:0000256" key="1">
    <source>
        <dbReference type="SAM" id="MobiDB-lite"/>
    </source>
</evidence>
<feature type="compositionally biased region" description="Low complexity" evidence="1">
    <location>
        <begin position="262"/>
        <end position="290"/>
    </location>
</feature>
<feature type="compositionally biased region" description="Pro residues" evidence="1">
    <location>
        <begin position="669"/>
        <end position="683"/>
    </location>
</feature>
<feature type="compositionally biased region" description="Low complexity" evidence="1">
    <location>
        <begin position="197"/>
        <end position="207"/>
    </location>
</feature>
<keyword evidence="3" id="KW-1185">Reference proteome</keyword>
<protein>
    <submittedName>
        <fullName evidence="2">Uncharacterized protein</fullName>
    </submittedName>
</protein>
<dbReference type="AlphaFoldDB" id="A0A428S5R2"/>
<feature type="compositionally biased region" description="Low complexity" evidence="1">
    <location>
        <begin position="508"/>
        <end position="523"/>
    </location>
</feature>
<feature type="compositionally biased region" description="Pro residues" evidence="1">
    <location>
        <begin position="463"/>
        <end position="492"/>
    </location>
</feature>